<feature type="chain" id="PRO_5002546086" evidence="6">
    <location>
        <begin position="31"/>
        <end position="436"/>
    </location>
</feature>
<reference evidence="8 9" key="1">
    <citation type="submission" date="2015-01" db="EMBL/GenBank/DDBJ databases">
        <title>Lifestyle Evolution in Cyanobacterial Symbionts of Sponges.</title>
        <authorList>
            <person name="Burgsdorf I."/>
            <person name="Slaby B.M."/>
            <person name="Handley K.M."/>
            <person name="Haber M."/>
            <person name="Blom J."/>
            <person name="Marshall C.W."/>
            <person name="Gilbert J.A."/>
            <person name="Hentschel U."/>
            <person name="Steindler L."/>
        </authorList>
    </citation>
    <scope>NUCLEOTIDE SEQUENCE [LARGE SCALE GENOMIC DNA]</scope>
    <source>
        <strain evidence="8">SP3</strain>
    </source>
</reference>
<sequence>MNSRSSLPSRCVLTLSGCGALLVLSSVVLASHGWAALITDSPKEVIDEAWQVIYRNYLDSTGDYDQDSWRQLRKELLSKSYSTKKEAYEAIRGMLLTLEDPYTRFMDPEEFKELHIDTTGELTGVGIQLSFDEETQMLTVVAPIEDGPAATAGVQTNDRIVGIDGKDARGMSSEEAVQLIRGPIGSLITLTIERDDEESFDVVIIRDRVSINPVVSRINTTAAGTQVGYIRLKQFSANAAIDMSKVVKDMEAQGVDAYVLDLRFNPGGLLETSLDITDQWLDAGVPIVSIQSERSRRVRFTRQEPLTDDPLVILVNEVSASASEILSGAIQDNHRGQLVGEKTFGKGLVQSVRGLSDGSGMTVTISKYLTPNGRDIHREGIEPDVKSLLSIEELQDLGVDGLGTDQDRQYRVAEGIVLEVLGQTGGSEAQNLQGQE</sequence>
<dbReference type="AlphaFoldDB" id="A0A0G2J548"/>
<keyword evidence="3 5" id="KW-0378">Hydrolase</keyword>
<dbReference type="PANTHER" id="PTHR32060">
    <property type="entry name" value="TAIL-SPECIFIC PROTEASE"/>
    <property type="match status" value="1"/>
</dbReference>
<dbReference type="GO" id="GO:0008236">
    <property type="term" value="F:serine-type peptidase activity"/>
    <property type="evidence" value="ECO:0007669"/>
    <property type="project" value="UniProtKB-KW"/>
</dbReference>
<dbReference type="PATRIC" id="fig|1604020.3.peg.2600"/>
<dbReference type="GO" id="GO:0006508">
    <property type="term" value="P:proteolysis"/>
    <property type="evidence" value="ECO:0007669"/>
    <property type="project" value="UniProtKB-KW"/>
</dbReference>
<dbReference type="SMART" id="SM00245">
    <property type="entry name" value="TSPc"/>
    <property type="match status" value="1"/>
</dbReference>
<evidence type="ECO:0000256" key="1">
    <source>
        <dbReference type="ARBA" id="ARBA00009179"/>
    </source>
</evidence>
<dbReference type="FunFam" id="2.30.42.10:FF:000063">
    <property type="entry name" value="Peptidase, S41 family"/>
    <property type="match status" value="1"/>
</dbReference>
<dbReference type="SMART" id="SM00228">
    <property type="entry name" value="PDZ"/>
    <property type="match status" value="1"/>
</dbReference>
<dbReference type="CDD" id="cd07560">
    <property type="entry name" value="Peptidase_S41_CPP"/>
    <property type="match status" value="1"/>
</dbReference>
<evidence type="ECO:0000259" key="7">
    <source>
        <dbReference type="PROSITE" id="PS50106"/>
    </source>
</evidence>
<accession>A0A0G2J548</accession>
<evidence type="ECO:0000256" key="6">
    <source>
        <dbReference type="SAM" id="SignalP"/>
    </source>
</evidence>
<dbReference type="InterPro" id="IPR041489">
    <property type="entry name" value="PDZ_6"/>
</dbReference>
<dbReference type="Gene3D" id="3.90.226.10">
    <property type="entry name" value="2-enoyl-CoA Hydratase, Chain A, domain 1"/>
    <property type="match status" value="1"/>
</dbReference>
<evidence type="ECO:0000256" key="4">
    <source>
        <dbReference type="ARBA" id="ARBA00022825"/>
    </source>
</evidence>
<proteinExistence type="inferred from homology"/>
<dbReference type="Gene3D" id="3.30.750.44">
    <property type="match status" value="1"/>
</dbReference>
<evidence type="ECO:0000256" key="3">
    <source>
        <dbReference type="ARBA" id="ARBA00022801"/>
    </source>
</evidence>
<dbReference type="Gene3D" id="2.30.42.10">
    <property type="match status" value="1"/>
</dbReference>
<keyword evidence="4 5" id="KW-0720">Serine protease</keyword>
<evidence type="ECO:0000256" key="5">
    <source>
        <dbReference type="RuleBase" id="RU004404"/>
    </source>
</evidence>
<dbReference type="GO" id="GO:0004175">
    <property type="term" value="F:endopeptidase activity"/>
    <property type="evidence" value="ECO:0007669"/>
    <property type="project" value="TreeGrafter"/>
</dbReference>
<feature type="domain" description="PDZ" evidence="7">
    <location>
        <begin position="111"/>
        <end position="181"/>
    </location>
</feature>
<comment type="caution">
    <text evidence="8">The sequence shown here is derived from an EMBL/GenBank/DDBJ whole genome shotgun (WGS) entry which is preliminary data.</text>
</comment>
<keyword evidence="2 5" id="KW-0645">Protease</keyword>
<evidence type="ECO:0000313" key="8">
    <source>
        <dbReference type="EMBL" id="KKZ12626.1"/>
    </source>
</evidence>
<protein>
    <submittedName>
        <fullName evidence="8">Peptidase S41</fullName>
    </submittedName>
</protein>
<dbReference type="InterPro" id="IPR001478">
    <property type="entry name" value="PDZ"/>
</dbReference>
<dbReference type="SUPFAM" id="SSF50156">
    <property type="entry name" value="PDZ domain-like"/>
    <property type="match status" value="1"/>
</dbReference>
<dbReference type="GO" id="GO:0007165">
    <property type="term" value="P:signal transduction"/>
    <property type="evidence" value="ECO:0007669"/>
    <property type="project" value="TreeGrafter"/>
</dbReference>
<dbReference type="InterPro" id="IPR005151">
    <property type="entry name" value="Tail-specific_protease"/>
</dbReference>
<dbReference type="CDD" id="cd06782">
    <property type="entry name" value="cpPDZ_CPP-like"/>
    <property type="match status" value="1"/>
</dbReference>
<feature type="signal peptide" evidence="6">
    <location>
        <begin position="1"/>
        <end position="30"/>
    </location>
</feature>
<dbReference type="GO" id="GO:0030288">
    <property type="term" value="C:outer membrane-bounded periplasmic space"/>
    <property type="evidence" value="ECO:0007669"/>
    <property type="project" value="TreeGrafter"/>
</dbReference>
<comment type="similarity">
    <text evidence="1 5">Belongs to the peptidase S41A family.</text>
</comment>
<dbReference type="Proteomes" id="UP000035067">
    <property type="component" value="Unassembled WGS sequence"/>
</dbReference>
<dbReference type="Pfam" id="PF03572">
    <property type="entry name" value="Peptidase_S41"/>
    <property type="match status" value="1"/>
</dbReference>
<evidence type="ECO:0000313" key="9">
    <source>
        <dbReference type="Proteomes" id="UP000035067"/>
    </source>
</evidence>
<dbReference type="NCBIfam" id="TIGR00225">
    <property type="entry name" value="prc"/>
    <property type="match status" value="1"/>
</dbReference>
<dbReference type="PROSITE" id="PS50106">
    <property type="entry name" value="PDZ"/>
    <property type="match status" value="1"/>
</dbReference>
<dbReference type="InterPro" id="IPR029045">
    <property type="entry name" value="ClpP/crotonase-like_dom_sf"/>
</dbReference>
<dbReference type="InterPro" id="IPR004447">
    <property type="entry name" value="Peptidase_S41A"/>
</dbReference>
<gene>
    <name evidence="8" type="ORF">TE42_03970</name>
</gene>
<name>A0A0G2J548_9SYNE</name>
<dbReference type="EMBL" id="JXQG01000016">
    <property type="protein sequence ID" value="KKZ12626.1"/>
    <property type="molecule type" value="Genomic_DNA"/>
</dbReference>
<keyword evidence="6" id="KW-0732">Signal</keyword>
<organism evidence="8 9">
    <name type="scientific">Candidatus Synechococcus spongiarum SP3</name>
    <dbReference type="NCBI Taxonomy" id="1604020"/>
    <lineage>
        <taxon>Bacteria</taxon>
        <taxon>Bacillati</taxon>
        <taxon>Cyanobacteriota</taxon>
        <taxon>Cyanophyceae</taxon>
        <taxon>Synechococcales</taxon>
        <taxon>Synechococcaceae</taxon>
        <taxon>Synechococcus</taxon>
    </lineage>
</organism>
<evidence type="ECO:0000256" key="2">
    <source>
        <dbReference type="ARBA" id="ARBA00022670"/>
    </source>
</evidence>
<dbReference type="SUPFAM" id="SSF52096">
    <property type="entry name" value="ClpP/crotonase"/>
    <property type="match status" value="1"/>
</dbReference>
<dbReference type="PANTHER" id="PTHR32060:SF30">
    <property type="entry name" value="CARBOXY-TERMINAL PROCESSING PROTEASE CTPA"/>
    <property type="match status" value="1"/>
</dbReference>
<dbReference type="InterPro" id="IPR036034">
    <property type="entry name" value="PDZ_sf"/>
</dbReference>
<dbReference type="Pfam" id="PF17820">
    <property type="entry name" value="PDZ_6"/>
    <property type="match status" value="1"/>
</dbReference>